<keyword evidence="1" id="KW-0732">Signal</keyword>
<gene>
    <name evidence="2" type="ORF">WFZ85_15745</name>
</gene>
<evidence type="ECO:0000256" key="1">
    <source>
        <dbReference type="SAM" id="SignalP"/>
    </source>
</evidence>
<protein>
    <recommendedName>
        <fullName evidence="4">Lipoprotein</fullName>
    </recommendedName>
</protein>
<keyword evidence="3" id="KW-1185">Reference proteome</keyword>
<accession>A0ABU9N8N5</accession>
<dbReference type="EMBL" id="JBCGDO010000050">
    <property type="protein sequence ID" value="MEM0544044.1"/>
    <property type="molecule type" value="Genomic_DNA"/>
</dbReference>
<dbReference type="RefSeq" id="WP_342697208.1">
    <property type="nucleotide sequence ID" value="NZ_JBCGDO010000050.1"/>
</dbReference>
<evidence type="ECO:0000313" key="3">
    <source>
        <dbReference type="Proteomes" id="UP001460072"/>
    </source>
</evidence>
<feature type="chain" id="PRO_5046317249" description="Lipoprotein" evidence="1">
    <location>
        <begin position="22"/>
        <end position="233"/>
    </location>
</feature>
<evidence type="ECO:0000313" key="2">
    <source>
        <dbReference type="EMBL" id="MEM0544044.1"/>
    </source>
</evidence>
<proteinExistence type="predicted"/>
<organism evidence="2 3">
    <name type="scientific">Flavobacterium aureirubrum</name>
    <dbReference type="NCBI Taxonomy" id="3133147"/>
    <lineage>
        <taxon>Bacteria</taxon>
        <taxon>Pseudomonadati</taxon>
        <taxon>Bacteroidota</taxon>
        <taxon>Flavobacteriia</taxon>
        <taxon>Flavobacteriales</taxon>
        <taxon>Flavobacteriaceae</taxon>
        <taxon>Flavobacterium</taxon>
    </lineage>
</organism>
<name>A0ABU9N8N5_9FLAO</name>
<dbReference type="Proteomes" id="UP001460072">
    <property type="component" value="Unassembled WGS sequence"/>
</dbReference>
<dbReference type="PROSITE" id="PS51257">
    <property type="entry name" value="PROKAR_LIPOPROTEIN"/>
    <property type="match status" value="1"/>
</dbReference>
<sequence>MKLNKITVLLLLSYFFISSCAVTHHKKNLIDFKTNKISESKLKLDGYFYHEYEMDINWENPPYPYEKYINETGIKKSKTLNAIFIYDDGFTYVLSGIDGINSYYCADGRIIENSYQNAHKNIKLMVEAQKSNDKKIRRRCDFEPDYINQKGLTEIVGNTIKIQYYQTEMQIPNKDSFNSYYLYEMSGIIENDTTFIINKIKSYRTENTKDVSYIYKFKKAQKPELQNYFKKHM</sequence>
<feature type="signal peptide" evidence="1">
    <location>
        <begin position="1"/>
        <end position="21"/>
    </location>
</feature>
<evidence type="ECO:0008006" key="4">
    <source>
        <dbReference type="Google" id="ProtNLM"/>
    </source>
</evidence>
<reference evidence="2 3" key="1">
    <citation type="submission" date="2024-03" db="EMBL/GenBank/DDBJ databases">
        <title>Two novel species of the genus Flavobacterium exhibiting potentially degradation of complex polysaccharides.</title>
        <authorList>
            <person name="Lian X."/>
        </authorList>
    </citation>
    <scope>NUCLEOTIDE SEQUENCE [LARGE SCALE GENOMIC DNA]</scope>
    <source>
        <strain evidence="3">j3</strain>
    </source>
</reference>
<comment type="caution">
    <text evidence="2">The sequence shown here is derived from an EMBL/GenBank/DDBJ whole genome shotgun (WGS) entry which is preliminary data.</text>
</comment>